<evidence type="ECO:0000313" key="2">
    <source>
        <dbReference type="Proteomes" id="UP000799755"/>
    </source>
</evidence>
<sequence>MPNDPRDDKKFTAPVENLKNLLGIGNAQPGSAPQLTHTASQDHSVSHYGFAVPPGSSAEPSQSQVEEPDVTDPYSEPTVKELVKTLLDPPHHAYSKPGVVPNTVKIDMHWVMGRVTEKHFVRNKELGRSVLKDNSKIRTHGQVTSFWIK</sequence>
<dbReference type="EMBL" id="MU003549">
    <property type="protein sequence ID" value="KAF2463516.1"/>
    <property type="molecule type" value="Genomic_DNA"/>
</dbReference>
<proteinExistence type="predicted"/>
<accession>A0ACB6Q9C6</accession>
<comment type="caution">
    <text evidence="1">The sequence shown here is derived from an EMBL/GenBank/DDBJ whole genome shotgun (WGS) entry which is preliminary data.</text>
</comment>
<evidence type="ECO:0000313" key="1">
    <source>
        <dbReference type="EMBL" id="KAF2463516.1"/>
    </source>
</evidence>
<protein>
    <submittedName>
        <fullName evidence="1">Uncharacterized protein</fullName>
    </submittedName>
</protein>
<keyword evidence="2" id="KW-1185">Reference proteome</keyword>
<dbReference type="Proteomes" id="UP000799755">
    <property type="component" value="Unassembled WGS sequence"/>
</dbReference>
<name>A0ACB6Q9C6_9PLEO</name>
<organism evidence="1 2">
    <name type="scientific">Lindgomyces ingoldianus</name>
    <dbReference type="NCBI Taxonomy" id="673940"/>
    <lineage>
        <taxon>Eukaryota</taxon>
        <taxon>Fungi</taxon>
        <taxon>Dikarya</taxon>
        <taxon>Ascomycota</taxon>
        <taxon>Pezizomycotina</taxon>
        <taxon>Dothideomycetes</taxon>
        <taxon>Pleosporomycetidae</taxon>
        <taxon>Pleosporales</taxon>
        <taxon>Lindgomycetaceae</taxon>
        <taxon>Lindgomyces</taxon>
    </lineage>
</organism>
<gene>
    <name evidence="1" type="ORF">BDR25DRAFT_383571</name>
</gene>
<reference evidence="1" key="1">
    <citation type="journal article" date="2020" name="Stud. Mycol.">
        <title>101 Dothideomycetes genomes: a test case for predicting lifestyles and emergence of pathogens.</title>
        <authorList>
            <person name="Haridas S."/>
            <person name="Albert R."/>
            <person name="Binder M."/>
            <person name="Bloem J."/>
            <person name="Labutti K."/>
            <person name="Salamov A."/>
            <person name="Andreopoulos B."/>
            <person name="Baker S."/>
            <person name="Barry K."/>
            <person name="Bills G."/>
            <person name="Bluhm B."/>
            <person name="Cannon C."/>
            <person name="Castanera R."/>
            <person name="Culley D."/>
            <person name="Daum C."/>
            <person name="Ezra D."/>
            <person name="Gonzalez J."/>
            <person name="Henrissat B."/>
            <person name="Kuo A."/>
            <person name="Liang C."/>
            <person name="Lipzen A."/>
            <person name="Lutzoni F."/>
            <person name="Magnuson J."/>
            <person name="Mondo S."/>
            <person name="Nolan M."/>
            <person name="Ohm R."/>
            <person name="Pangilinan J."/>
            <person name="Park H.-J."/>
            <person name="Ramirez L."/>
            <person name="Alfaro M."/>
            <person name="Sun H."/>
            <person name="Tritt A."/>
            <person name="Yoshinaga Y."/>
            <person name="Zwiers L.-H."/>
            <person name="Turgeon B."/>
            <person name="Goodwin S."/>
            <person name="Spatafora J."/>
            <person name="Crous P."/>
            <person name="Grigoriev I."/>
        </authorList>
    </citation>
    <scope>NUCLEOTIDE SEQUENCE</scope>
    <source>
        <strain evidence="1">ATCC 200398</strain>
    </source>
</reference>